<dbReference type="SUPFAM" id="SSF48464">
    <property type="entry name" value="ENTH/VHS domain"/>
    <property type="match status" value="1"/>
</dbReference>
<dbReference type="Pfam" id="PF01417">
    <property type="entry name" value="ENTH"/>
    <property type="match status" value="1"/>
</dbReference>
<feature type="compositionally biased region" description="Polar residues" evidence="1">
    <location>
        <begin position="289"/>
        <end position="302"/>
    </location>
</feature>
<feature type="compositionally biased region" description="Acidic residues" evidence="1">
    <location>
        <begin position="228"/>
        <end position="238"/>
    </location>
</feature>
<reference evidence="4" key="1">
    <citation type="submission" date="2025-08" db="UniProtKB">
        <authorList>
            <consortium name="RefSeq"/>
        </authorList>
    </citation>
    <scope>IDENTIFICATION</scope>
</reference>
<feature type="compositionally biased region" description="Polar residues" evidence="1">
    <location>
        <begin position="634"/>
        <end position="655"/>
    </location>
</feature>
<feature type="region of interest" description="Disordered" evidence="1">
    <location>
        <begin position="633"/>
        <end position="655"/>
    </location>
</feature>
<organism evidence="3 4">
    <name type="scientific">Priapulus caudatus</name>
    <name type="common">Priapulid worm</name>
    <dbReference type="NCBI Taxonomy" id="37621"/>
    <lineage>
        <taxon>Eukaryota</taxon>
        <taxon>Metazoa</taxon>
        <taxon>Ecdysozoa</taxon>
        <taxon>Scalidophora</taxon>
        <taxon>Priapulida</taxon>
        <taxon>Priapulimorpha</taxon>
        <taxon>Priapulimorphida</taxon>
        <taxon>Priapulidae</taxon>
        <taxon>Priapulus</taxon>
    </lineage>
</organism>
<gene>
    <name evidence="4" type="primary">LOC106805601</name>
</gene>
<feature type="compositionally biased region" description="Polar residues" evidence="1">
    <location>
        <begin position="260"/>
        <end position="270"/>
    </location>
</feature>
<evidence type="ECO:0000259" key="2">
    <source>
        <dbReference type="PROSITE" id="PS50942"/>
    </source>
</evidence>
<feature type="region of interest" description="Disordered" evidence="1">
    <location>
        <begin position="596"/>
        <end position="616"/>
    </location>
</feature>
<dbReference type="Proteomes" id="UP000695022">
    <property type="component" value="Unplaced"/>
</dbReference>
<keyword evidence="3" id="KW-1185">Reference proteome</keyword>
<feature type="compositionally biased region" description="Basic and acidic residues" evidence="1">
    <location>
        <begin position="199"/>
        <end position="216"/>
    </location>
</feature>
<dbReference type="RefSeq" id="XP_014662751.1">
    <property type="nucleotide sequence ID" value="XM_014807265.1"/>
</dbReference>
<dbReference type="InterPro" id="IPR008942">
    <property type="entry name" value="ENTH_VHS"/>
</dbReference>
<dbReference type="PROSITE" id="PS50942">
    <property type="entry name" value="ENTH"/>
    <property type="match status" value="1"/>
</dbReference>
<feature type="domain" description="ENTH" evidence="2">
    <location>
        <begin position="20"/>
        <end position="153"/>
    </location>
</feature>
<dbReference type="PANTHER" id="PTHR12276">
    <property type="entry name" value="EPSIN/ENT-RELATED"/>
    <property type="match status" value="1"/>
</dbReference>
<protein>
    <submittedName>
        <fullName evidence="4">Clathrin interactor 1-like isoform X1</fullName>
    </submittedName>
</protein>
<dbReference type="GeneID" id="106805601"/>
<dbReference type="InterPro" id="IPR013809">
    <property type="entry name" value="ENTH"/>
</dbReference>
<proteinExistence type="predicted"/>
<accession>A0ABM1DS30</accession>
<evidence type="ECO:0000256" key="1">
    <source>
        <dbReference type="SAM" id="MobiDB-lite"/>
    </source>
</evidence>
<dbReference type="Gene3D" id="1.25.40.90">
    <property type="match status" value="1"/>
</dbReference>
<dbReference type="PANTHER" id="PTHR12276:SF45">
    <property type="entry name" value="CLATHRIN INTERACTOR 1"/>
    <property type="match status" value="1"/>
</dbReference>
<dbReference type="CDD" id="cd16989">
    <property type="entry name" value="ENTH_EpsinR"/>
    <property type="match status" value="1"/>
</dbReference>
<evidence type="ECO:0000313" key="3">
    <source>
        <dbReference type="Proteomes" id="UP000695022"/>
    </source>
</evidence>
<feature type="compositionally biased region" description="Polar residues" evidence="1">
    <location>
        <begin position="596"/>
        <end position="614"/>
    </location>
</feature>
<name>A0ABM1DS30_PRICU</name>
<sequence>MMNFPVNMWKIREITDKVTNVVMNYTEVETKVREATNDEPWGPTGPLMGEIAQYTYTYEHFPEVMGMLWKRMLQDTKKYWRQTYKSLLLLSYLVRNGSERVVTSAREHIYDLRRLENYQHIDELGKDQGVNVRQKVKDLIDFIQDDDRLREERKKAKKNKDKYIGLSGGEGRYGDRWDDSQWRGSSVGGGMRSQFSDMDSWKEPSTVEKIESKIRETLNIARGRTEDQPDVSNEDDDFKYDSDNGWGQGRREYCDDEDSWTQSRSENSSPAKRPNTKAPKKLDLGAAASFSSSEGRTRSPTKSAVVDEVESPPTSKPQASAKPSAIDLLGDLEGNSAFTQVSADPFISSKSAATENGEFGDFSQFSSGATTTKATDDFADFSAFQSQSTQPSTSAGQVAQQSTAQQVAVQPNFQSQQFIGQNLGMPMQPGQSSMSMNPTQSMMMSQPVAQTQQGVMTAQPSVTPMHQGMMTQPSATPMPQGMVMTQPSVVPSQPAMVPQSGIPTTPQGMMLSQEPRILSQQGLVMQSKGMMAQQNSQGMVSVQQQGMMPTAMDMHQMGQGGGLQPRMLLMNTSASYNKPNTWSNVGINISLDSLSNPGSQYQKQQQPSMNQLRSPPQEVVSLTGLPPTGMMGVPQQQATASPVNQQQGFANFSGL</sequence>
<evidence type="ECO:0000313" key="4">
    <source>
        <dbReference type="RefSeq" id="XP_014662751.1"/>
    </source>
</evidence>
<feature type="region of interest" description="Disordered" evidence="1">
    <location>
        <begin position="175"/>
        <end position="324"/>
    </location>
</feature>
<dbReference type="SMART" id="SM00273">
    <property type="entry name" value="ENTH"/>
    <property type="match status" value="1"/>
</dbReference>